<gene>
    <name evidence="4" type="ORF">FJZ47_03610</name>
</gene>
<accession>A0A937W042</accession>
<dbReference type="EMBL" id="VGLS01000065">
    <property type="protein sequence ID" value="MBM3222877.1"/>
    <property type="molecule type" value="Genomic_DNA"/>
</dbReference>
<reference evidence="4" key="1">
    <citation type="submission" date="2019-03" db="EMBL/GenBank/DDBJ databases">
        <title>Lake Tanganyika Metagenome-Assembled Genomes (MAGs).</title>
        <authorList>
            <person name="Tran P."/>
        </authorList>
    </citation>
    <scope>NUCLEOTIDE SEQUENCE</scope>
    <source>
        <strain evidence="4">K_DeepCast_65m_m2_066</strain>
    </source>
</reference>
<organism evidence="4 5">
    <name type="scientific">Tectimicrobiota bacterium</name>
    <dbReference type="NCBI Taxonomy" id="2528274"/>
    <lineage>
        <taxon>Bacteria</taxon>
        <taxon>Pseudomonadati</taxon>
        <taxon>Nitrospinota/Tectimicrobiota group</taxon>
        <taxon>Candidatus Tectimicrobiota</taxon>
    </lineage>
</organism>
<keyword evidence="3" id="KW-0812">Transmembrane</keyword>
<evidence type="ECO:0000256" key="2">
    <source>
        <dbReference type="ARBA" id="ARBA00021539"/>
    </source>
</evidence>
<dbReference type="InterPro" id="IPR012902">
    <property type="entry name" value="N_methyl_site"/>
</dbReference>
<dbReference type="Pfam" id="PF07963">
    <property type="entry name" value="N_methyl"/>
    <property type="match status" value="1"/>
</dbReference>
<dbReference type="GO" id="GO:0015627">
    <property type="term" value="C:type II protein secretion system complex"/>
    <property type="evidence" value="ECO:0007669"/>
    <property type="project" value="InterPro"/>
</dbReference>
<protein>
    <recommendedName>
        <fullName evidence="2">Type II secretion system protein J</fullName>
    </recommendedName>
</protein>
<dbReference type="Pfam" id="PF11612">
    <property type="entry name" value="T2SSJ"/>
    <property type="match status" value="1"/>
</dbReference>
<dbReference type="InterPro" id="IPR010055">
    <property type="entry name" value="T2SS_protein-GspJ"/>
</dbReference>
<sequence length="265" mass="29568">MVGKLSPCGVLRWLCIGWMASKLGTMPWKPMGYGNIAGRASGVRDESGFTLVELLLALFLFAIIAGVVFAAFAAVASGVERGRQSMELYRVGRAALLRMAQELEAALPPPEGSTSGFQGKKTSGGTGQDRIEFLTIPYRRYADRIPSHELCRVAYAVAESQQGRTALFREEDCSGDQDERRERATRLELTDLAVSLELTYFDAERDYDEWPPVRSTDQTLPCRVRIVLILRDAQQYERAFITTVALPMRGACEDERTRRTQTSSR</sequence>
<dbReference type="InterPro" id="IPR045584">
    <property type="entry name" value="Pilin-like"/>
</dbReference>
<evidence type="ECO:0000313" key="5">
    <source>
        <dbReference type="Proteomes" id="UP000712673"/>
    </source>
</evidence>
<evidence type="ECO:0000256" key="3">
    <source>
        <dbReference type="SAM" id="Phobius"/>
    </source>
</evidence>
<dbReference type="SUPFAM" id="SSF54523">
    <property type="entry name" value="Pili subunits"/>
    <property type="match status" value="1"/>
</dbReference>
<feature type="transmembrane region" description="Helical" evidence="3">
    <location>
        <begin position="54"/>
        <end position="76"/>
    </location>
</feature>
<keyword evidence="3" id="KW-1133">Transmembrane helix</keyword>
<proteinExistence type="inferred from homology"/>
<keyword evidence="3" id="KW-0472">Membrane</keyword>
<evidence type="ECO:0000256" key="1">
    <source>
        <dbReference type="ARBA" id="ARBA00011084"/>
    </source>
</evidence>
<dbReference type="AlphaFoldDB" id="A0A937W042"/>
<dbReference type="NCBIfam" id="TIGR02532">
    <property type="entry name" value="IV_pilin_GFxxxE"/>
    <property type="match status" value="1"/>
</dbReference>
<evidence type="ECO:0000313" key="4">
    <source>
        <dbReference type="EMBL" id="MBM3222877.1"/>
    </source>
</evidence>
<name>A0A937W042_UNCTE</name>
<dbReference type="PROSITE" id="PS00409">
    <property type="entry name" value="PROKAR_NTER_METHYL"/>
    <property type="match status" value="1"/>
</dbReference>
<dbReference type="Proteomes" id="UP000712673">
    <property type="component" value="Unassembled WGS sequence"/>
</dbReference>
<dbReference type="GO" id="GO:0015628">
    <property type="term" value="P:protein secretion by the type II secretion system"/>
    <property type="evidence" value="ECO:0007669"/>
    <property type="project" value="InterPro"/>
</dbReference>
<comment type="caution">
    <text evidence="4">The sequence shown here is derived from an EMBL/GenBank/DDBJ whole genome shotgun (WGS) entry which is preliminary data.</text>
</comment>
<comment type="similarity">
    <text evidence="1">Belongs to the GSP J family.</text>
</comment>